<dbReference type="SUPFAM" id="SSF81321">
    <property type="entry name" value="Family A G protein-coupled receptor-like"/>
    <property type="match status" value="1"/>
</dbReference>
<dbReference type="CDD" id="cd00637">
    <property type="entry name" value="7tm_classA_rhodopsin-like"/>
    <property type="match status" value="1"/>
</dbReference>
<feature type="transmembrane region" description="Helical" evidence="5">
    <location>
        <begin position="42"/>
        <end position="62"/>
    </location>
</feature>
<feature type="transmembrane region" description="Helical" evidence="5">
    <location>
        <begin position="89"/>
        <end position="111"/>
    </location>
</feature>
<sequence length="276" mass="30812">MTIFHCAFGWFSASRTVGEIGCNLVHVLYSGPTTILQPPNLPPMAGIIAFTVSCFFGCHACTMHQIISINRMVAVCFPFRYRFIFTKKVCRIVIAAIWVEVFIVLASFHIFPCNQVGYSPTLYVFAFVKCRPNLERDLSIVGTVVNRVCLAICISTMFSDLITLIKIIHNKKTTRVQGMNFNRDVRFFTQTSIQNVTMIAALVMIVVVNNASTNGPVSSVLAFNTLLVTHVNNALALILFNPEVRARFWKKTAIENIPALVTTLPPGMVAKKDNNW</sequence>
<dbReference type="Gene3D" id="1.20.1070.10">
    <property type="entry name" value="Rhodopsin 7-helix transmembrane proteins"/>
    <property type="match status" value="1"/>
</dbReference>
<evidence type="ECO:0000259" key="6">
    <source>
        <dbReference type="PROSITE" id="PS50262"/>
    </source>
</evidence>
<name>A0A4U5MQB6_STECR</name>
<keyword evidence="3 5" id="KW-1133">Transmembrane helix</keyword>
<dbReference type="EMBL" id="AZBU02000006">
    <property type="protein sequence ID" value="TKR71830.1"/>
    <property type="molecule type" value="Genomic_DNA"/>
</dbReference>
<dbReference type="Pfam" id="PF10328">
    <property type="entry name" value="7TM_GPCR_Srx"/>
    <property type="match status" value="1"/>
</dbReference>
<dbReference type="InterPro" id="IPR017452">
    <property type="entry name" value="GPCR_Rhodpsn_7TM"/>
</dbReference>
<evidence type="ECO:0000256" key="1">
    <source>
        <dbReference type="ARBA" id="ARBA00004370"/>
    </source>
</evidence>
<dbReference type="PANTHER" id="PTHR23017:SF3">
    <property type="entry name" value="G-PROTEIN COUPLED RECEPTORS FAMILY 1 PROFILE DOMAIN-CONTAINING PROTEIN"/>
    <property type="match status" value="1"/>
</dbReference>
<keyword evidence="8" id="KW-1185">Reference proteome</keyword>
<reference evidence="7 8" key="2">
    <citation type="journal article" date="2019" name="G3 (Bethesda)">
        <title>Hybrid Assembly of the Genome of the Entomopathogenic Nematode Steinernema carpocapsae Identifies the X-Chromosome.</title>
        <authorList>
            <person name="Serra L."/>
            <person name="Macchietto M."/>
            <person name="Macias-Munoz A."/>
            <person name="McGill C.J."/>
            <person name="Rodriguez I.M."/>
            <person name="Rodriguez B."/>
            <person name="Murad R."/>
            <person name="Mortazavi A."/>
        </authorList>
    </citation>
    <scope>NUCLEOTIDE SEQUENCE [LARGE SCALE GENOMIC DNA]</scope>
    <source>
        <strain evidence="7 8">ALL</strain>
    </source>
</reference>
<organism evidence="7 8">
    <name type="scientific">Steinernema carpocapsae</name>
    <name type="common">Entomopathogenic nematode</name>
    <dbReference type="NCBI Taxonomy" id="34508"/>
    <lineage>
        <taxon>Eukaryota</taxon>
        <taxon>Metazoa</taxon>
        <taxon>Ecdysozoa</taxon>
        <taxon>Nematoda</taxon>
        <taxon>Chromadorea</taxon>
        <taxon>Rhabditida</taxon>
        <taxon>Tylenchina</taxon>
        <taxon>Panagrolaimomorpha</taxon>
        <taxon>Strongyloidoidea</taxon>
        <taxon>Steinernematidae</taxon>
        <taxon>Steinernema</taxon>
    </lineage>
</organism>
<accession>A0A4U5MQB6</accession>
<dbReference type="OrthoDB" id="5800536at2759"/>
<reference evidence="7 8" key="1">
    <citation type="journal article" date="2015" name="Genome Biol.">
        <title>Comparative genomics of Steinernema reveals deeply conserved gene regulatory networks.</title>
        <authorList>
            <person name="Dillman A.R."/>
            <person name="Macchietto M."/>
            <person name="Porter C.F."/>
            <person name="Rogers A."/>
            <person name="Williams B."/>
            <person name="Antoshechkin I."/>
            <person name="Lee M.M."/>
            <person name="Goodwin Z."/>
            <person name="Lu X."/>
            <person name="Lewis E.E."/>
            <person name="Goodrich-Blair H."/>
            <person name="Stock S.P."/>
            <person name="Adams B.J."/>
            <person name="Sternberg P.W."/>
            <person name="Mortazavi A."/>
        </authorList>
    </citation>
    <scope>NUCLEOTIDE SEQUENCE [LARGE SCALE GENOMIC DNA]</scope>
    <source>
        <strain evidence="7 8">ALL</strain>
    </source>
</reference>
<comment type="subcellular location">
    <subcellularLocation>
        <location evidence="1">Membrane</location>
    </subcellularLocation>
</comment>
<feature type="domain" description="G-protein coupled receptors family 1 profile" evidence="6">
    <location>
        <begin position="66"/>
        <end position="240"/>
    </location>
</feature>
<dbReference type="Proteomes" id="UP000298663">
    <property type="component" value="Unassembled WGS sequence"/>
</dbReference>
<dbReference type="PROSITE" id="PS50262">
    <property type="entry name" value="G_PROTEIN_RECEP_F1_2"/>
    <property type="match status" value="1"/>
</dbReference>
<feature type="transmembrane region" description="Helical" evidence="5">
    <location>
        <begin position="187"/>
        <end position="208"/>
    </location>
</feature>
<evidence type="ECO:0000313" key="8">
    <source>
        <dbReference type="Proteomes" id="UP000298663"/>
    </source>
</evidence>
<comment type="caution">
    <text evidence="7">The sequence shown here is derived from an EMBL/GenBank/DDBJ whole genome shotgun (WGS) entry which is preliminary data.</text>
</comment>
<proteinExistence type="predicted"/>
<evidence type="ECO:0000256" key="3">
    <source>
        <dbReference type="ARBA" id="ARBA00022989"/>
    </source>
</evidence>
<evidence type="ECO:0000256" key="2">
    <source>
        <dbReference type="ARBA" id="ARBA00022692"/>
    </source>
</evidence>
<evidence type="ECO:0000256" key="4">
    <source>
        <dbReference type="ARBA" id="ARBA00023136"/>
    </source>
</evidence>
<dbReference type="PANTHER" id="PTHR23017">
    <property type="entry name" value="SERPENTINE RECEPTOR, CLASS X"/>
    <property type="match status" value="1"/>
</dbReference>
<feature type="transmembrane region" description="Helical" evidence="5">
    <location>
        <begin position="220"/>
        <end position="240"/>
    </location>
</feature>
<feature type="transmembrane region" description="Helical" evidence="5">
    <location>
        <begin position="144"/>
        <end position="167"/>
    </location>
</feature>
<gene>
    <name evidence="7" type="ORF">L596_019366</name>
</gene>
<dbReference type="InterPro" id="IPR019430">
    <property type="entry name" value="7TM_GPCR_serpentine_rcpt_Srx"/>
</dbReference>
<dbReference type="GO" id="GO:0016020">
    <property type="term" value="C:membrane"/>
    <property type="evidence" value="ECO:0007669"/>
    <property type="project" value="UniProtKB-SubCell"/>
</dbReference>
<evidence type="ECO:0000256" key="5">
    <source>
        <dbReference type="SAM" id="Phobius"/>
    </source>
</evidence>
<evidence type="ECO:0000313" key="7">
    <source>
        <dbReference type="EMBL" id="TKR71830.1"/>
    </source>
</evidence>
<dbReference type="AlphaFoldDB" id="A0A4U5MQB6"/>
<protein>
    <recommendedName>
        <fullName evidence="6">G-protein coupled receptors family 1 profile domain-containing protein</fullName>
    </recommendedName>
</protein>
<keyword evidence="4 5" id="KW-0472">Membrane</keyword>
<keyword evidence="2 5" id="KW-0812">Transmembrane</keyword>